<feature type="domain" description="Peptidase M24" evidence="1">
    <location>
        <begin position="150"/>
        <end position="343"/>
    </location>
</feature>
<evidence type="ECO:0000313" key="2">
    <source>
        <dbReference type="EMBL" id="NMG21129.1"/>
    </source>
</evidence>
<evidence type="ECO:0000259" key="1">
    <source>
        <dbReference type="Pfam" id="PF00557"/>
    </source>
</evidence>
<dbReference type="SUPFAM" id="SSF55920">
    <property type="entry name" value="Creatinase/aminopeptidase"/>
    <property type="match status" value="1"/>
</dbReference>
<dbReference type="PANTHER" id="PTHR46112:SF3">
    <property type="entry name" value="AMINOPEPTIDASE YPDF"/>
    <property type="match status" value="1"/>
</dbReference>
<protein>
    <submittedName>
        <fullName evidence="2">Peptidase M24</fullName>
    </submittedName>
</protein>
<reference evidence="2 3" key="1">
    <citation type="submission" date="2018-06" db="EMBL/GenBank/DDBJ databases">
        <title>Comparative genomics of Brasilonema spp. strains.</title>
        <authorList>
            <person name="Alvarenga D.O."/>
            <person name="Fiore M.F."/>
            <person name="Varani A.M."/>
        </authorList>
    </citation>
    <scope>NUCLEOTIDE SEQUENCE [LARGE SCALE GENOMIC DNA]</scope>
    <source>
        <strain evidence="2 3">SPC951</strain>
    </source>
</reference>
<dbReference type="InterPro" id="IPR050659">
    <property type="entry name" value="Peptidase_M24B"/>
</dbReference>
<keyword evidence="3" id="KW-1185">Reference proteome</keyword>
<dbReference type="CDD" id="cd01066">
    <property type="entry name" value="APP_MetAP"/>
    <property type="match status" value="1"/>
</dbReference>
<name>A0ABX1P9N5_9CYAN</name>
<gene>
    <name evidence="2" type="ORF">DP116_17420</name>
</gene>
<dbReference type="InterPro" id="IPR036005">
    <property type="entry name" value="Creatinase/aminopeptidase-like"/>
</dbReference>
<sequence>MNPLNQEVSTKLELIRQTLIETEMQGLRLRGTDWFAWATAGASNTVLLTAETGVAEVLVTAQDAWVLTDEIEAQRLQDEELPANFKLHINPWADAARREAFVRDATNGGKVLSDSFAAALRADRPIPHVEQQLPPSLQHHKRVMMSSELERYRQVGRKASVAMTEVLKAAKPTWTEYQLAGAGAEALWARGLHPALTLVAGERRLPLYRHATATGEQIGREAMLVFCARGYGLYANLTRFVCFGALWDEQTELHRHVREIEAQALNLCKEGTSLNSVYHTLAQAYQQHGFNHAIREHHQGGTTGYLAREIVANPATTDTLAEGIAVAWNPSLPGAKVEDTFVILQDGQLENLTFDPNFPSTEVEGRLRPVVLEI</sequence>
<organism evidence="2 3">
    <name type="scientific">Brasilonema bromeliae SPC951</name>
    <dbReference type="NCBI Taxonomy" id="385972"/>
    <lineage>
        <taxon>Bacteria</taxon>
        <taxon>Bacillati</taxon>
        <taxon>Cyanobacteriota</taxon>
        <taxon>Cyanophyceae</taxon>
        <taxon>Nostocales</taxon>
        <taxon>Scytonemataceae</taxon>
        <taxon>Brasilonema</taxon>
        <taxon>Bromeliae group (in: Brasilonema)</taxon>
    </lineage>
</organism>
<comment type="caution">
    <text evidence="2">The sequence shown here is derived from an EMBL/GenBank/DDBJ whole genome shotgun (WGS) entry which is preliminary data.</text>
</comment>
<dbReference type="PANTHER" id="PTHR46112">
    <property type="entry name" value="AMINOPEPTIDASE"/>
    <property type="match status" value="1"/>
</dbReference>
<dbReference type="EMBL" id="QMEB01000139">
    <property type="protein sequence ID" value="NMG21129.1"/>
    <property type="molecule type" value="Genomic_DNA"/>
</dbReference>
<evidence type="ECO:0000313" key="3">
    <source>
        <dbReference type="Proteomes" id="UP000718564"/>
    </source>
</evidence>
<accession>A0ABX1P9N5</accession>
<dbReference type="Gene3D" id="3.90.230.10">
    <property type="entry name" value="Creatinase/methionine aminopeptidase superfamily"/>
    <property type="match status" value="1"/>
</dbReference>
<dbReference type="Proteomes" id="UP000718564">
    <property type="component" value="Unassembled WGS sequence"/>
</dbReference>
<dbReference type="InterPro" id="IPR000994">
    <property type="entry name" value="Pept_M24"/>
</dbReference>
<dbReference type="Pfam" id="PF00557">
    <property type="entry name" value="Peptidase_M24"/>
    <property type="match status" value="1"/>
</dbReference>
<dbReference type="RefSeq" id="WP_169156379.1">
    <property type="nucleotide sequence ID" value="NZ_CAWPJE010000132.1"/>
</dbReference>
<proteinExistence type="predicted"/>